<dbReference type="AlphaFoldDB" id="A0A5N6U427"/>
<keyword evidence="1" id="KW-0812">Transmembrane</keyword>
<sequence length="59" mass="6813">MQMSYCGRKGEKKRTDCLVRVVCTLVVGTAFSLVVSNLDDLTMDNELMLFEMESRWSKF</sequence>
<reference evidence="2 3" key="1">
    <citation type="submission" date="2019-04" db="EMBL/GenBank/DDBJ databases">
        <title>Friends and foes A comparative genomics study of 23 Aspergillus species from section Flavi.</title>
        <authorList>
            <consortium name="DOE Joint Genome Institute"/>
            <person name="Kjaerbolling I."/>
            <person name="Vesth T."/>
            <person name="Frisvad J.C."/>
            <person name="Nybo J.L."/>
            <person name="Theobald S."/>
            <person name="Kildgaard S."/>
            <person name="Isbrandt T."/>
            <person name="Kuo A."/>
            <person name="Sato A."/>
            <person name="Lyhne E.K."/>
            <person name="Kogle M.E."/>
            <person name="Wiebenga A."/>
            <person name="Kun R.S."/>
            <person name="Lubbers R.J."/>
            <person name="Makela M.R."/>
            <person name="Barry K."/>
            <person name="Chovatia M."/>
            <person name="Clum A."/>
            <person name="Daum C."/>
            <person name="Haridas S."/>
            <person name="He G."/>
            <person name="LaButti K."/>
            <person name="Lipzen A."/>
            <person name="Mondo S."/>
            <person name="Riley R."/>
            <person name="Salamov A."/>
            <person name="Simmons B.A."/>
            <person name="Magnuson J.K."/>
            <person name="Henrissat B."/>
            <person name="Mortensen U.H."/>
            <person name="Larsen T.O."/>
            <person name="Devries R.P."/>
            <person name="Grigoriev I.V."/>
            <person name="Machida M."/>
            <person name="Baker S.E."/>
            <person name="Andersen M.R."/>
        </authorList>
    </citation>
    <scope>NUCLEOTIDE SEQUENCE [LARGE SCALE GENOMIC DNA]</scope>
    <source>
        <strain evidence="2 3">IBT 18842</strain>
    </source>
</reference>
<keyword evidence="3" id="KW-1185">Reference proteome</keyword>
<organism evidence="2 3">
    <name type="scientific">Aspergillus avenaceus</name>
    <dbReference type="NCBI Taxonomy" id="36643"/>
    <lineage>
        <taxon>Eukaryota</taxon>
        <taxon>Fungi</taxon>
        <taxon>Dikarya</taxon>
        <taxon>Ascomycota</taxon>
        <taxon>Pezizomycotina</taxon>
        <taxon>Eurotiomycetes</taxon>
        <taxon>Eurotiomycetidae</taxon>
        <taxon>Eurotiales</taxon>
        <taxon>Aspergillaceae</taxon>
        <taxon>Aspergillus</taxon>
        <taxon>Aspergillus subgen. Circumdati</taxon>
    </lineage>
</organism>
<accession>A0A5N6U427</accession>
<keyword evidence="1" id="KW-1133">Transmembrane helix</keyword>
<evidence type="ECO:0000256" key="1">
    <source>
        <dbReference type="SAM" id="Phobius"/>
    </source>
</evidence>
<name>A0A5N6U427_ASPAV</name>
<proteinExistence type="predicted"/>
<dbReference type="EMBL" id="ML742045">
    <property type="protein sequence ID" value="KAE8153001.1"/>
    <property type="molecule type" value="Genomic_DNA"/>
</dbReference>
<feature type="transmembrane region" description="Helical" evidence="1">
    <location>
        <begin position="17"/>
        <end position="38"/>
    </location>
</feature>
<keyword evidence="1" id="KW-0472">Membrane</keyword>
<protein>
    <submittedName>
        <fullName evidence="2">Uncharacterized protein</fullName>
    </submittedName>
</protein>
<gene>
    <name evidence="2" type="ORF">BDV25DRAFT_150278</name>
</gene>
<dbReference type="Proteomes" id="UP000325780">
    <property type="component" value="Unassembled WGS sequence"/>
</dbReference>
<evidence type="ECO:0000313" key="2">
    <source>
        <dbReference type="EMBL" id="KAE8153001.1"/>
    </source>
</evidence>
<evidence type="ECO:0000313" key="3">
    <source>
        <dbReference type="Proteomes" id="UP000325780"/>
    </source>
</evidence>